<dbReference type="OrthoDB" id="9786954at2"/>
<comment type="catalytic activity">
    <reaction evidence="1 9">
        <text>N-(5-phospho-beta-D-ribosyl)anthranilate = 1-(2-carboxyphenylamino)-1-deoxy-D-ribulose 5-phosphate</text>
        <dbReference type="Rhea" id="RHEA:21540"/>
        <dbReference type="ChEBI" id="CHEBI:18277"/>
        <dbReference type="ChEBI" id="CHEBI:58613"/>
        <dbReference type="EC" id="5.3.1.24"/>
    </reaction>
</comment>
<keyword evidence="6 9" id="KW-0822">Tryptophan biosynthesis</keyword>
<organism evidence="11 12">
    <name type="scientific">Acidipila rosea</name>
    <dbReference type="NCBI Taxonomy" id="768535"/>
    <lineage>
        <taxon>Bacteria</taxon>
        <taxon>Pseudomonadati</taxon>
        <taxon>Acidobacteriota</taxon>
        <taxon>Terriglobia</taxon>
        <taxon>Terriglobales</taxon>
        <taxon>Acidobacteriaceae</taxon>
        <taxon>Acidipila</taxon>
    </lineage>
</organism>
<evidence type="ECO:0000256" key="7">
    <source>
        <dbReference type="ARBA" id="ARBA00023141"/>
    </source>
</evidence>
<keyword evidence="7 9" id="KW-0057">Aromatic amino acid biosynthesis</keyword>
<dbReference type="EC" id="5.3.1.24" evidence="3 9"/>
<gene>
    <name evidence="9" type="primary">trpF</name>
    <name evidence="11" type="ORF">C7378_2653</name>
</gene>
<sequence>MWIKVCANTSLEDATLAVEAGANAVGFVFAESPRRVTREQVREIAPRLPQTIEKYGVFVDVGFDEIVATVRECGLTGVQLHSTPDAGLPLQLREYFAGRPGRLGILRVLHYSDELAPQLETMRGDHAVDAVLIDSRTAKAVGGTGIRFDWQAASRSFFECAPHLRLIAAGGLRPENVREAICTLQPWGVDVASGVEERPGKKDPERVRAFVAAARLAFLESRKAAVSA</sequence>
<feature type="domain" description="N-(5'phosphoribosyl) anthranilate isomerase (PRAI)" evidence="10">
    <location>
        <begin position="4"/>
        <end position="212"/>
    </location>
</feature>
<evidence type="ECO:0000256" key="9">
    <source>
        <dbReference type="HAMAP-Rule" id="MF_00135"/>
    </source>
</evidence>
<dbReference type="AlphaFoldDB" id="A0A4V2PUW3"/>
<protein>
    <recommendedName>
        <fullName evidence="4 9">N-(5'-phosphoribosyl)anthranilate isomerase</fullName>
        <shortName evidence="9">PRAI</shortName>
        <ecNumber evidence="3 9">5.3.1.24</ecNumber>
    </recommendedName>
</protein>
<evidence type="ECO:0000256" key="2">
    <source>
        <dbReference type="ARBA" id="ARBA00004664"/>
    </source>
</evidence>
<accession>A0A4V2PUW3</accession>
<keyword evidence="5 9" id="KW-0028">Amino-acid biosynthesis</keyword>
<dbReference type="Pfam" id="PF00697">
    <property type="entry name" value="PRAI"/>
    <property type="match status" value="1"/>
</dbReference>
<dbReference type="EMBL" id="SMGK01000004">
    <property type="protein sequence ID" value="TCK72021.1"/>
    <property type="molecule type" value="Genomic_DNA"/>
</dbReference>
<evidence type="ECO:0000313" key="11">
    <source>
        <dbReference type="EMBL" id="TCK72021.1"/>
    </source>
</evidence>
<comment type="similarity">
    <text evidence="9">Belongs to the TrpF family.</text>
</comment>
<dbReference type="UniPathway" id="UPA00035">
    <property type="reaction ID" value="UER00042"/>
</dbReference>
<evidence type="ECO:0000259" key="10">
    <source>
        <dbReference type="Pfam" id="PF00697"/>
    </source>
</evidence>
<dbReference type="HAMAP" id="MF_00135">
    <property type="entry name" value="PRAI"/>
    <property type="match status" value="1"/>
</dbReference>
<dbReference type="Gene3D" id="3.20.20.70">
    <property type="entry name" value="Aldolase class I"/>
    <property type="match status" value="1"/>
</dbReference>
<evidence type="ECO:0000256" key="5">
    <source>
        <dbReference type="ARBA" id="ARBA00022605"/>
    </source>
</evidence>
<dbReference type="InterPro" id="IPR011060">
    <property type="entry name" value="RibuloseP-bd_barrel"/>
</dbReference>
<dbReference type="PANTHER" id="PTHR42894:SF1">
    <property type="entry name" value="N-(5'-PHOSPHORIBOSYL)ANTHRANILATE ISOMERASE"/>
    <property type="match status" value="1"/>
</dbReference>
<dbReference type="InterPro" id="IPR013785">
    <property type="entry name" value="Aldolase_TIM"/>
</dbReference>
<evidence type="ECO:0000256" key="4">
    <source>
        <dbReference type="ARBA" id="ARBA00022272"/>
    </source>
</evidence>
<evidence type="ECO:0000256" key="1">
    <source>
        <dbReference type="ARBA" id="ARBA00001164"/>
    </source>
</evidence>
<comment type="caution">
    <text evidence="11">The sequence shown here is derived from an EMBL/GenBank/DDBJ whole genome shotgun (WGS) entry which is preliminary data.</text>
</comment>
<dbReference type="GO" id="GO:0000162">
    <property type="term" value="P:L-tryptophan biosynthetic process"/>
    <property type="evidence" value="ECO:0007669"/>
    <property type="project" value="UniProtKB-UniRule"/>
</dbReference>
<evidence type="ECO:0000256" key="3">
    <source>
        <dbReference type="ARBA" id="ARBA00012572"/>
    </source>
</evidence>
<dbReference type="GO" id="GO:0004640">
    <property type="term" value="F:phosphoribosylanthranilate isomerase activity"/>
    <property type="evidence" value="ECO:0007669"/>
    <property type="project" value="UniProtKB-UniRule"/>
</dbReference>
<reference evidence="11 12" key="1">
    <citation type="submission" date="2019-03" db="EMBL/GenBank/DDBJ databases">
        <title>Genomic Encyclopedia of Type Strains, Phase IV (KMG-IV): sequencing the most valuable type-strain genomes for metagenomic binning, comparative biology and taxonomic classification.</title>
        <authorList>
            <person name="Goeker M."/>
        </authorList>
    </citation>
    <scope>NUCLEOTIDE SEQUENCE [LARGE SCALE GENOMIC DNA]</scope>
    <source>
        <strain evidence="11 12">DSM 103428</strain>
    </source>
</reference>
<proteinExistence type="inferred from homology"/>
<evidence type="ECO:0000256" key="6">
    <source>
        <dbReference type="ARBA" id="ARBA00022822"/>
    </source>
</evidence>
<evidence type="ECO:0000256" key="8">
    <source>
        <dbReference type="ARBA" id="ARBA00023235"/>
    </source>
</evidence>
<comment type="pathway">
    <text evidence="2 9">Amino-acid biosynthesis; L-tryptophan biosynthesis; L-tryptophan from chorismate: step 3/5.</text>
</comment>
<dbReference type="PANTHER" id="PTHR42894">
    <property type="entry name" value="N-(5'-PHOSPHORIBOSYL)ANTHRANILATE ISOMERASE"/>
    <property type="match status" value="1"/>
</dbReference>
<dbReference type="InterPro" id="IPR001240">
    <property type="entry name" value="PRAI_dom"/>
</dbReference>
<dbReference type="Proteomes" id="UP000295210">
    <property type="component" value="Unassembled WGS sequence"/>
</dbReference>
<dbReference type="InterPro" id="IPR044643">
    <property type="entry name" value="TrpF_fam"/>
</dbReference>
<dbReference type="CDD" id="cd00405">
    <property type="entry name" value="PRAI"/>
    <property type="match status" value="1"/>
</dbReference>
<dbReference type="SUPFAM" id="SSF51366">
    <property type="entry name" value="Ribulose-phoshate binding barrel"/>
    <property type="match status" value="1"/>
</dbReference>
<dbReference type="RefSeq" id="WP_131997451.1">
    <property type="nucleotide sequence ID" value="NZ_SMGK01000004.1"/>
</dbReference>
<keyword evidence="12" id="KW-1185">Reference proteome</keyword>
<keyword evidence="8 9" id="KW-0413">Isomerase</keyword>
<evidence type="ECO:0000313" key="12">
    <source>
        <dbReference type="Proteomes" id="UP000295210"/>
    </source>
</evidence>
<name>A0A4V2PUW3_9BACT</name>